<dbReference type="AlphaFoldDB" id="A0A0A9EK08"/>
<dbReference type="EMBL" id="GBRH01199730">
    <property type="protein sequence ID" value="JAD98165.1"/>
    <property type="molecule type" value="Transcribed_RNA"/>
</dbReference>
<evidence type="ECO:0000313" key="2">
    <source>
        <dbReference type="EMBL" id="JAD98165.1"/>
    </source>
</evidence>
<name>A0A0A9EK08_ARUDO</name>
<feature type="region of interest" description="Disordered" evidence="1">
    <location>
        <begin position="1"/>
        <end position="35"/>
    </location>
</feature>
<feature type="compositionally biased region" description="Polar residues" evidence="1">
    <location>
        <begin position="1"/>
        <end position="10"/>
    </location>
</feature>
<proteinExistence type="predicted"/>
<sequence length="35" mass="4111">MVDQIQNQKAASKDSKPNFVNFDQSCTHSLTEWRR</sequence>
<reference evidence="2" key="1">
    <citation type="submission" date="2014-09" db="EMBL/GenBank/DDBJ databases">
        <authorList>
            <person name="Magalhaes I.L.F."/>
            <person name="Oliveira U."/>
            <person name="Santos F.R."/>
            <person name="Vidigal T.H.D.A."/>
            <person name="Brescovit A.D."/>
            <person name="Santos A.J."/>
        </authorList>
    </citation>
    <scope>NUCLEOTIDE SEQUENCE</scope>
    <source>
        <tissue evidence="2">Shoot tissue taken approximately 20 cm above the soil surface</tissue>
    </source>
</reference>
<evidence type="ECO:0000256" key="1">
    <source>
        <dbReference type="SAM" id="MobiDB-lite"/>
    </source>
</evidence>
<reference evidence="2" key="2">
    <citation type="journal article" date="2015" name="Data Brief">
        <title>Shoot transcriptome of the giant reed, Arundo donax.</title>
        <authorList>
            <person name="Barrero R.A."/>
            <person name="Guerrero F.D."/>
            <person name="Moolhuijzen P."/>
            <person name="Goolsby J.A."/>
            <person name="Tidwell J."/>
            <person name="Bellgard S.E."/>
            <person name="Bellgard M.I."/>
        </authorList>
    </citation>
    <scope>NUCLEOTIDE SEQUENCE</scope>
    <source>
        <tissue evidence="2">Shoot tissue taken approximately 20 cm above the soil surface</tissue>
    </source>
</reference>
<protein>
    <submittedName>
        <fullName evidence="2">Uncharacterized protein</fullName>
    </submittedName>
</protein>
<organism evidence="2">
    <name type="scientific">Arundo donax</name>
    <name type="common">Giant reed</name>
    <name type="synonym">Donax arundinaceus</name>
    <dbReference type="NCBI Taxonomy" id="35708"/>
    <lineage>
        <taxon>Eukaryota</taxon>
        <taxon>Viridiplantae</taxon>
        <taxon>Streptophyta</taxon>
        <taxon>Embryophyta</taxon>
        <taxon>Tracheophyta</taxon>
        <taxon>Spermatophyta</taxon>
        <taxon>Magnoliopsida</taxon>
        <taxon>Liliopsida</taxon>
        <taxon>Poales</taxon>
        <taxon>Poaceae</taxon>
        <taxon>PACMAD clade</taxon>
        <taxon>Arundinoideae</taxon>
        <taxon>Arundineae</taxon>
        <taxon>Arundo</taxon>
    </lineage>
</organism>
<accession>A0A0A9EK08</accession>
<feature type="compositionally biased region" description="Polar residues" evidence="1">
    <location>
        <begin position="21"/>
        <end position="35"/>
    </location>
</feature>